<comment type="caution">
    <text evidence="2">The sequence shown here is derived from an EMBL/GenBank/DDBJ whole genome shotgun (WGS) entry which is preliminary data.</text>
</comment>
<organism evidence="2 3">
    <name type="scientific">Noviherbaspirillum suwonense</name>
    <dbReference type="NCBI Taxonomy" id="1224511"/>
    <lineage>
        <taxon>Bacteria</taxon>
        <taxon>Pseudomonadati</taxon>
        <taxon>Pseudomonadota</taxon>
        <taxon>Betaproteobacteria</taxon>
        <taxon>Burkholderiales</taxon>
        <taxon>Oxalobacteraceae</taxon>
        <taxon>Noviherbaspirillum</taxon>
    </lineage>
</organism>
<dbReference type="EMBL" id="FXUL01000001">
    <property type="protein sequence ID" value="SMP42717.1"/>
    <property type="molecule type" value="Genomic_DNA"/>
</dbReference>
<dbReference type="CDD" id="cd12108">
    <property type="entry name" value="Hr-like"/>
    <property type="match status" value="1"/>
</dbReference>
<dbReference type="InterPro" id="IPR012312">
    <property type="entry name" value="Hemerythrin-like"/>
</dbReference>
<reference evidence="2 3" key="1">
    <citation type="submission" date="2017-05" db="EMBL/GenBank/DDBJ databases">
        <authorList>
            <person name="Varghese N."/>
            <person name="Submissions S."/>
        </authorList>
    </citation>
    <scope>NUCLEOTIDE SEQUENCE [LARGE SCALE GENOMIC DNA]</scope>
    <source>
        <strain evidence="2 3">DSM 26001</strain>
    </source>
</reference>
<sequence length="208" mass="23475">MEDLKESAAAAPASQHGALRIVREEHERLAAVVHGMRYLARAIGEKAAQPDLRVFRAMLLYISEYPERLHHPKEDLYLFAPLRAHTHAHDETLAALEAQHANGEAMVRRLEHLLLRYEFGGEPEFAPFAGQVECYADFYFRHMRTEEDVIFPALREHLSAGDWEKADRAFASNIDPLAGTDLKHDFERLFTVIVSITPAPVGLGPALQ</sequence>
<gene>
    <name evidence="2" type="ORF">SAMN06295970_101228</name>
</gene>
<evidence type="ECO:0000313" key="3">
    <source>
        <dbReference type="Proteomes" id="UP001158049"/>
    </source>
</evidence>
<name>A0ABY1PU19_9BURK</name>
<protein>
    <submittedName>
        <fullName evidence="2">Hemerythrin-like domain-containing protein</fullName>
    </submittedName>
</protein>
<dbReference type="Pfam" id="PF01814">
    <property type="entry name" value="Hemerythrin"/>
    <property type="match status" value="1"/>
</dbReference>
<dbReference type="PANTHER" id="PTHR39966:SF1">
    <property type="entry name" value="HEMERYTHRIN-LIKE DOMAIN-CONTAINING PROTEIN"/>
    <property type="match status" value="1"/>
</dbReference>
<accession>A0ABY1PU19</accession>
<dbReference type="Proteomes" id="UP001158049">
    <property type="component" value="Unassembled WGS sequence"/>
</dbReference>
<dbReference type="PANTHER" id="PTHR39966">
    <property type="entry name" value="BLL2471 PROTEIN-RELATED"/>
    <property type="match status" value="1"/>
</dbReference>
<feature type="domain" description="Hemerythrin-like" evidence="1">
    <location>
        <begin position="19"/>
        <end position="154"/>
    </location>
</feature>
<proteinExistence type="predicted"/>
<evidence type="ECO:0000313" key="2">
    <source>
        <dbReference type="EMBL" id="SMP42717.1"/>
    </source>
</evidence>
<evidence type="ECO:0000259" key="1">
    <source>
        <dbReference type="Pfam" id="PF01814"/>
    </source>
</evidence>
<keyword evidence="3" id="KW-1185">Reference proteome</keyword>
<dbReference type="Gene3D" id="1.20.120.520">
    <property type="entry name" value="nmb1532 protein domain like"/>
    <property type="match status" value="1"/>
</dbReference>